<gene>
    <name evidence="15" type="primary">ZNF73</name>
    <name evidence="15" type="ORF">L345_09366</name>
</gene>
<dbReference type="CDD" id="cd07765">
    <property type="entry name" value="KRAB_A-box"/>
    <property type="match status" value="1"/>
</dbReference>
<feature type="domain" description="C2H2-type" evidence="13">
    <location>
        <begin position="115"/>
        <end position="142"/>
    </location>
</feature>
<dbReference type="PROSITE" id="PS50157">
    <property type="entry name" value="ZINC_FINGER_C2H2_2"/>
    <property type="match status" value="3"/>
</dbReference>
<comment type="similarity">
    <text evidence="2">Belongs to the krueppel C2H2-type zinc-finger protein family.</text>
</comment>
<evidence type="ECO:0000256" key="5">
    <source>
        <dbReference type="ARBA" id="ARBA00022771"/>
    </source>
</evidence>
<keyword evidence="4" id="KW-0677">Repeat</keyword>
<name>V8NSC7_OPHHA</name>
<feature type="domain" description="C2H2-type" evidence="13">
    <location>
        <begin position="143"/>
        <end position="170"/>
    </location>
</feature>
<feature type="domain" description="C2H2-type" evidence="13">
    <location>
        <begin position="229"/>
        <end position="256"/>
    </location>
</feature>
<dbReference type="Gene3D" id="6.10.140.140">
    <property type="match status" value="1"/>
</dbReference>
<feature type="region of interest" description="Disordered" evidence="12">
    <location>
        <begin position="75"/>
        <end position="97"/>
    </location>
</feature>
<keyword evidence="8" id="KW-0238">DNA-binding</keyword>
<evidence type="ECO:0000313" key="15">
    <source>
        <dbReference type="EMBL" id="ETE64866.1"/>
    </source>
</evidence>
<evidence type="ECO:0000256" key="11">
    <source>
        <dbReference type="PROSITE-ProRule" id="PRU00042"/>
    </source>
</evidence>
<evidence type="ECO:0000256" key="6">
    <source>
        <dbReference type="ARBA" id="ARBA00022833"/>
    </source>
</evidence>
<protein>
    <submittedName>
        <fullName evidence="15">Zinc finger protein 73</fullName>
    </submittedName>
</protein>
<keyword evidence="6" id="KW-0862">Zinc</keyword>
<keyword evidence="5 11" id="KW-0863">Zinc-finger</keyword>
<dbReference type="PROSITE" id="PS50805">
    <property type="entry name" value="KRAB"/>
    <property type="match status" value="1"/>
</dbReference>
<dbReference type="InterPro" id="IPR036236">
    <property type="entry name" value="Znf_C2H2_sf"/>
</dbReference>
<feature type="non-terminal residue" evidence="15">
    <location>
        <position position="1"/>
    </location>
</feature>
<dbReference type="PROSITE" id="PS00028">
    <property type="entry name" value="ZINC_FINGER_C2H2_1"/>
    <property type="match status" value="3"/>
</dbReference>
<evidence type="ECO:0000256" key="3">
    <source>
        <dbReference type="ARBA" id="ARBA00022723"/>
    </source>
</evidence>
<evidence type="ECO:0000256" key="4">
    <source>
        <dbReference type="ARBA" id="ARBA00022737"/>
    </source>
</evidence>
<dbReference type="GO" id="GO:0000981">
    <property type="term" value="F:DNA-binding transcription factor activity, RNA polymerase II-specific"/>
    <property type="evidence" value="ECO:0007669"/>
    <property type="project" value="TreeGrafter"/>
</dbReference>
<dbReference type="GO" id="GO:0008270">
    <property type="term" value="F:zinc ion binding"/>
    <property type="evidence" value="ECO:0007669"/>
    <property type="project" value="UniProtKB-KW"/>
</dbReference>
<proteinExistence type="inferred from homology"/>
<feature type="region of interest" description="Disordered" evidence="12">
    <location>
        <begin position="317"/>
        <end position="336"/>
    </location>
</feature>
<reference evidence="15 16" key="1">
    <citation type="journal article" date="2013" name="Proc. Natl. Acad. Sci. U.S.A.">
        <title>The king cobra genome reveals dynamic gene evolution and adaptation in the snake venom system.</title>
        <authorList>
            <person name="Vonk F.J."/>
            <person name="Casewell N.R."/>
            <person name="Henkel C.V."/>
            <person name="Heimberg A.M."/>
            <person name="Jansen H.J."/>
            <person name="McCleary R.J."/>
            <person name="Kerkkamp H.M."/>
            <person name="Vos R.A."/>
            <person name="Guerreiro I."/>
            <person name="Calvete J.J."/>
            <person name="Wuster W."/>
            <person name="Woods A.E."/>
            <person name="Logan J.M."/>
            <person name="Harrison R.A."/>
            <person name="Castoe T.A."/>
            <person name="de Koning A.P."/>
            <person name="Pollock D.D."/>
            <person name="Yandell M."/>
            <person name="Calderon D."/>
            <person name="Renjifo C."/>
            <person name="Currier R.B."/>
            <person name="Salgado D."/>
            <person name="Pla D."/>
            <person name="Sanz L."/>
            <person name="Hyder A.S."/>
            <person name="Ribeiro J.M."/>
            <person name="Arntzen J.W."/>
            <person name="van den Thillart G.E."/>
            <person name="Boetzer M."/>
            <person name="Pirovano W."/>
            <person name="Dirks R.P."/>
            <person name="Spaink H.P."/>
            <person name="Duboule D."/>
            <person name="McGlinn E."/>
            <person name="Kini R.M."/>
            <person name="Richardson M.K."/>
        </authorList>
    </citation>
    <scope>NUCLEOTIDE SEQUENCE</scope>
    <source>
        <tissue evidence="15">Blood</tissue>
    </source>
</reference>
<evidence type="ECO:0000256" key="2">
    <source>
        <dbReference type="ARBA" id="ARBA00006991"/>
    </source>
</evidence>
<sequence length="336" mass="38004">MAKRLASTPVTFEDVVVYFTAAEWVHLTNWQRDFYQAVMMETYELVASVAGDGVPMAEDEEGGVERPVWQYIPRGKRRRKTPQPRADTAMRQSKPAASKLDTGYLPRVMQKLNPPKCPECDKTFLTNVALTIHIRTHTGERPFECHLCSRAFPAQSDLTRHLKTHLRRKDPPDAGTLPQATEFLAAKLQLLRQLGVSSGPVKLHGCARCESNSEALALRKACEMQEKPYRCPKCEKRFRDKNIMQAHLQTHGKREGLWVMCVTAGGQARVEMEHYPKVEVSQKLPREVGQRRLQLSGHYATSVVPICCAWLPRPSGHQKKTCSGPRNPLKSPFPNL</sequence>
<dbReference type="OrthoDB" id="9012478at2759"/>
<dbReference type="GO" id="GO:0000977">
    <property type="term" value="F:RNA polymerase II transcription regulatory region sequence-specific DNA binding"/>
    <property type="evidence" value="ECO:0007669"/>
    <property type="project" value="TreeGrafter"/>
</dbReference>
<dbReference type="InterPro" id="IPR013087">
    <property type="entry name" value="Znf_C2H2_type"/>
</dbReference>
<dbReference type="Pfam" id="PF00096">
    <property type="entry name" value="zf-C2H2"/>
    <property type="match status" value="3"/>
</dbReference>
<organism evidence="15 16">
    <name type="scientific">Ophiophagus hannah</name>
    <name type="common">King cobra</name>
    <name type="synonym">Naja hannah</name>
    <dbReference type="NCBI Taxonomy" id="8665"/>
    <lineage>
        <taxon>Eukaryota</taxon>
        <taxon>Metazoa</taxon>
        <taxon>Chordata</taxon>
        <taxon>Craniata</taxon>
        <taxon>Vertebrata</taxon>
        <taxon>Euteleostomi</taxon>
        <taxon>Lepidosauria</taxon>
        <taxon>Squamata</taxon>
        <taxon>Bifurcata</taxon>
        <taxon>Unidentata</taxon>
        <taxon>Episquamata</taxon>
        <taxon>Toxicofera</taxon>
        <taxon>Serpentes</taxon>
        <taxon>Colubroidea</taxon>
        <taxon>Elapidae</taxon>
        <taxon>Elapinae</taxon>
        <taxon>Ophiophagus</taxon>
    </lineage>
</organism>
<feature type="domain" description="KRAB" evidence="14">
    <location>
        <begin position="10"/>
        <end position="83"/>
    </location>
</feature>
<evidence type="ECO:0000259" key="14">
    <source>
        <dbReference type="PROSITE" id="PS50805"/>
    </source>
</evidence>
<dbReference type="SUPFAM" id="SSF109640">
    <property type="entry name" value="KRAB domain (Kruppel-associated box)"/>
    <property type="match status" value="1"/>
</dbReference>
<evidence type="ECO:0000256" key="10">
    <source>
        <dbReference type="ARBA" id="ARBA00023242"/>
    </source>
</evidence>
<comment type="caution">
    <text evidence="15">The sequence shown here is derived from an EMBL/GenBank/DDBJ whole genome shotgun (WGS) entry which is preliminary data.</text>
</comment>
<evidence type="ECO:0000256" key="12">
    <source>
        <dbReference type="SAM" id="MobiDB-lite"/>
    </source>
</evidence>
<dbReference type="Gene3D" id="3.30.160.60">
    <property type="entry name" value="Classic Zinc Finger"/>
    <property type="match status" value="3"/>
</dbReference>
<dbReference type="FunFam" id="3.30.160.60:FF:000322">
    <property type="entry name" value="GDNF-inducible zinc finger protein 1"/>
    <property type="match status" value="1"/>
</dbReference>
<dbReference type="InterPro" id="IPR001909">
    <property type="entry name" value="KRAB"/>
</dbReference>
<dbReference type="Proteomes" id="UP000018936">
    <property type="component" value="Unassembled WGS sequence"/>
</dbReference>
<dbReference type="FunFam" id="3.30.160.60:FF:000151">
    <property type="entry name" value="Zinc finger and SCAN domain-containing 21"/>
    <property type="match status" value="1"/>
</dbReference>
<keyword evidence="10" id="KW-0539">Nucleus</keyword>
<dbReference type="InterPro" id="IPR036051">
    <property type="entry name" value="KRAB_dom_sf"/>
</dbReference>
<evidence type="ECO:0000256" key="1">
    <source>
        <dbReference type="ARBA" id="ARBA00004123"/>
    </source>
</evidence>
<evidence type="ECO:0000259" key="13">
    <source>
        <dbReference type="PROSITE" id="PS50157"/>
    </source>
</evidence>
<dbReference type="SUPFAM" id="SSF57667">
    <property type="entry name" value="beta-beta-alpha zinc fingers"/>
    <property type="match status" value="2"/>
</dbReference>
<dbReference type="EMBL" id="AZIM01002076">
    <property type="protein sequence ID" value="ETE64866.1"/>
    <property type="molecule type" value="Genomic_DNA"/>
</dbReference>
<dbReference type="FunFam" id="3.30.160.60:FF:000710">
    <property type="entry name" value="Zinc finger protein 768"/>
    <property type="match status" value="1"/>
</dbReference>
<dbReference type="PANTHER" id="PTHR24381">
    <property type="entry name" value="ZINC FINGER PROTEIN"/>
    <property type="match status" value="1"/>
</dbReference>
<keyword evidence="9" id="KW-0804">Transcription</keyword>
<keyword evidence="16" id="KW-1185">Reference proteome</keyword>
<evidence type="ECO:0000256" key="7">
    <source>
        <dbReference type="ARBA" id="ARBA00023015"/>
    </source>
</evidence>
<dbReference type="SMART" id="SM00349">
    <property type="entry name" value="KRAB"/>
    <property type="match status" value="1"/>
</dbReference>
<dbReference type="SMART" id="SM00355">
    <property type="entry name" value="ZnF_C2H2"/>
    <property type="match status" value="3"/>
</dbReference>
<dbReference type="GO" id="GO:0005634">
    <property type="term" value="C:nucleus"/>
    <property type="evidence" value="ECO:0007669"/>
    <property type="project" value="UniProtKB-SubCell"/>
</dbReference>
<evidence type="ECO:0000256" key="8">
    <source>
        <dbReference type="ARBA" id="ARBA00023125"/>
    </source>
</evidence>
<accession>V8NSC7</accession>
<keyword evidence="3" id="KW-0479">Metal-binding</keyword>
<keyword evidence="7" id="KW-0805">Transcription regulation</keyword>
<evidence type="ECO:0000313" key="16">
    <source>
        <dbReference type="Proteomes" id="UP000018936"/>
    </source>
</evidence>
<dbReference type="AlphaFoldDB" id="V8NSC7"/>
<dbReference type="PANTHER" id="PTHR24381:SF393">
    <property type="entry name" value="CHROMATIN-LINKED ADAPTOR FOR MSL PROTEINS, ISOFORM B"/>
    <property type="match status" value="1"/>
</dbReference>
<dbReference type="Pfam" id="PF01352">
    <property type="entry name" value="KRAB"/>
    <property type="match status" value="1"/>
</dbReference>
<evidence type="ECO:0000256" key="9">
    <source>
        <dbReference type="ARBA" id="ARBA00023163"/>
    </source>
</evidence>
<comment type="subcellular location">
    <subcellularLocation>
        <location evidence="1">Nucleus</location>
    </subcellularLocation>
</comment>